<dbReference type="InterPro" id="IPR050498">
    <property type="entry name" value="Ycf3"/>
</dbReference>
<dbReference type="PROSITE" id="PS50005">
    <property type="entry name" value="TPR"/>
    <property type="match status" value="1"/>
</dbReference>
<evidence type="ECO:0000256" key="3">
    <source>
        <dbReference type="PROSITE-ProRule" id="PRU00339"/>
    </source>
</evidence>
<dbReference type="GO" id="GO:0046813">
    <property type="term" value="P:receptor-mediated virion attachment to host cell"/>
    <property type="evidence" value="ECO:0007669"/>
    <property type="project" value="TreeGrafter"/>
</dbReference>
<feature type="signal peptide" evidence="4">
    <location>
        <begin position="1"/>
        <end position="21"/>
    </location>
</feature>
<feature type="repeat" description="TPR" evidence="3">
    <location>
        <begin position="527"/>
        <end position="560"/>
    </location>
</feature>
<dbReference type="SMART" id="SM00028">
    <property type="entry name" value="TPR"/>
    <property type="match status" value="5"/>
</dbReference>
<gene>
    <name evidence="5" type="ORF">H9L16_07070</name>
</gene>
<dbReference type="PANTHER" id="PTHR44858">
    <property type="entry name" value="TETRATRICOPEPTIDE REPEAT PROTEIN 6"/>
    <property type="match status" value="1"/>
</dbReference>
<keyword evidence="4" id="KW-0732">Signal</keyword>
<reference evidence="5 6" key="1">
    <citation type="submission" date="2020-08" db="EMBL/GenBank/DDBJ databases">
        <title>Genome sequence of Thermomonas carbonis KCTC 42013T.</title>
        <authorList>
            <person name="Hyun D.-W."/>
            <person name="Bae J.-W."/>
        </authorList>
    </citation>
    <scope>NUCLEOTIDE SEQUENCE [LARGE SCALE GENOMIC DNA]</scope>
    <source>
        <strain evidence="5 6">KCTC 42013</strain>
    </source>
</reference>
<evidence type="ECO:0000256" key="1">
    <source>
        <dbReference type="ARBA" id="ARBA00022737"/>
    </source>
</evidence>
<dbReference type="PANTHER" id="PTHR44858:SF1">
    <property type="entry name" value="UDP-N-ACETYLGLUCOSAMINE--PEPTIDE N-ACETYLGLUCOSAMINYLTRANSFERASE SPINDLY-RELATED"/>
    <property type="match status" value="1"/>
</dbReference>
<dbReference type="GO" id="GO:0009279">
    <property type="term" value="C:cell outer membrane"/>
    <property type="evidence" value="ECO:0007669"/>
    <property type="project" value="TreeGrafter"/>
</dbReference>
<evidence type="ECO:0000313" key="6">
    <source>
        <dbReference type="Proteomes" id="UP000515804"/>
    </source>
</evidence>
<dbReference type="RefSeq" id="WP_187553819.1">
    <property type="nucleotide sequence ID" value="NZ_BMZL01000002.1"/>
</dbReference>
<dbReference type="AlphaFoldDB" id="A0A7G9STY1"/>
<evidence type="ECO:0000313" key="5">
    <source>
        <dbReference type="EMBL" id="QNN71306.1"/>
    </source>
</evidence>
<dbReference type="Gene3D" id="1.25.40.10">
    <property type="entry name" value="Tetratricopeptide repeat domain"/>
    <property type="match status" value="3"/>
</dbReference>
<accession>A0A7G9STY1</accession>
<feature type="chain" id="PRO_5028933970" evidence="4">
    <location>
        <begin position="22"/>
        <end position="604"/>
    </location>
</feature>
<keyword evidence="1" id="KW-0677">Repeat</keyword>
<dbReference type="InterPro" id="IPR011990">
    <property type="entry name" value="TPR-like_helical_dom_sf"/>
</dbReference>
<dbReference type="SUPFAM" id="SSF48452">
    <property type="entry name" value="TPR-like"/>
    <property type="match status" value="1"/>
</dbReference>
<keyword evidence="6" id="KW-1185">Reference proteome</keyword>
<sequence>MHLVRALVLFASLAVGGVSIAADPPAEAEKIKVPLPWKQGQVLHYQVEQVETDTSPGSREKSISTSMIEVKTIEAGKEGFLQHWRGYDNKQEVLEGDKEQAKAIADAMEGLEDLAFVIEMDGEGSYKGMRNLQEVTTRLRAAMQPVMLKLVRETTTKATAAMEPAQRKEAMDKVEAETNAVLDRFTAPQVLEGMLTRDIQTVLNFTGAELENDQSYALDTTLENPTGGPPFPAKLTFGLYVDKDSPEDVWLEWTLEIDPVKGAVAIWDTAERLFGRKIDEAERKTLPLQVSIVDKGFIVFERATGIPEMYQYVRNTKIAENANYERRRMRLVEQAHDHEWSDETPHATEPELSAEERDAQLCADDGADIAAAIAACSRELERKDLEPAKRAAWHGQRGWHRYRNEQGAEGVSDFGKAMQLDPTAHEYVLGRSRANRQAGDFAAALADADRALAMEPKSSHAHAARGVAFEGMEKWPDAVAAYGKAIDLAADNPTWYDARCWARAMAGDHAGGKADCARALELDAESWNSYNSRGYIEYRLGNHAAAVADYDKAIQHVPEMASSWYIRGLAKRALGDAKGADADIAKGLALDPKVAERYAGYGVK</sequence>
<keyword evidence="2 3" id="KW-0802">TPR repeat</keyword>
<organism evidence="5 6">
    <name type="scientific">Thermomonas carbonis</name>
    <dbReference type="NCBI Taxonomy" id="1463158"/>
    <lineage>
        <taxon>Bacteria</taxon>
        <taxon>Pseudomonadati</taxon>
        <taxon>Pseudomonadota</taxon>
        <taxon>Gammaproteobacteria</taxon>
        <taxon>Lysobacterales</taxon>
        <taxon>Lysobacteraceae</taxon>
        <taxon>Thermomonas</taxon>
    </lineage>
</organism>
<protein>
    <submittedName>
        <fullName evidence="5">Uncharacterized protein</fullName>
    </submittedName>
</protein>
<dbReference type="Pfam" id="PF13432">
    <property type="entry name" value="TPR_16"/>
    <property type="match status" value="2"/>
</dbReference>
<evidence type="ECO:0000256" key="4">
    <source>
        <dbReference type="SAM" id="SignalP"/>
    </source>
</evidence>
<dbReference type="InterPro" id="IPR019734">
    <property type="entry name" value="TPR_rpt"/>
</dbReference>
<dbReference type="EMBL" id="CP060719">
    <property type="protein sequence ID" value="QNN71306.1"/>
    <property type="molecule type" value="Genomic_DNA"/>
</dbReference>
<proteinExistence type="predicted"/>
<evidence type="ECO:0000256" key="2">
    <source>
        <dbReference type="ARBA" id="ARBA00022803"/>
    </source>
</evidence>
<name>A0A7G9STY1_9GAMM</name>
<dbReference type="KEGG" id="tcn:H9L16_07070"/>
<dbReference type="Proteomes" id="UP000515804">
    <property type="component" value="Chromosome"/>
</dbReference>